<dbReference type="EMBL" id="VTWU01000001">
    <property type="protein sequence ID" value="KAA9339166.1"/>
    <property type="molecule type" value="Genomic_DNA"/>
</dbReference>
<accession>A0A7L4ZXW9</accession>
<evidence type="ECO:0000313" key="3">
    <source>
        <dbReference type="Proteomes" id="UP000326380"/>
    </source>
</evidence>
<dbReference type="Proteomes" id="UP000326380">
    <property type="component" value="Unassembled WGS sequence"/>
</dbReference>
<comment type="caution">
    <text evidence="2">The sequence shown here is derived from an EMBL/GenBank/DDBJ whole genome shotgun (WGS) entry which is preliminary data.</text>
</comment>
<evidence type="ECO:0000256" key="1">
    <source>
        <dbReference type="SAM" id="MobiDB-lite"/>
    </source>
</evidence>
<organism evidence="2 3">
    <name type="scientific">Hymenobacter busanensis</name>
    <dbReference type="NCBI Taxonomy" id="2607656"/>
    <lineage>
        <taxon>Bacteria</taxon>
        <taxon>Pseudomonadati</taxon>
        <taxon>Bacteroidota</taxon>
        <taxon>Cytophagia</taxon>
        <taxon>Cytophagales</taxon>
        <taxon>Hymenobacteraceae</taxon>
        <taxon>Hymenobacter</taxon>
    </lineage>
</organism>
<name>A0A7L4ZXW9_9BACT</name>
<proteinExistence type="predicted"/>
<dbReference type="AlphaFoldDB" id="A0A7L4ZXW9"/>
<dbReference type="RefSeq" id="WP_151076814.1">
    <property type="nucleotide sequence ID" value="NZ_CP047647.1"/>
</dbReference>
<protein>
    <submittedName>
        <fullName evidence="2">Uncharacterized protein</fullName>
    </submittedName>
</protein>
<feature type="compositionally biased region" description="Polar residues" evidence="1">
    <location>
        <begin position="1"/>
        <end position="20"/>
    </location>
</feature>
<sequence length="89" mass="9866">MSKKPNQNDQKPTADQQPMSEEQRRHHDELYNYKRDEEGTLDTSAMLDEASSGIPDQPTAGPDRDNSAMTDDGYGVGGARQEEIDGLVQ</sequence>
<keyword evidence="3" id="KW-1185">Reference proteome</keyword>
<reference evidence="2 3" key="1">
    <citation type="submission" date="2019-09" db="EMBL/GenBank/DDBJ databases">
        <title>Genome sequence of Hymenobacter sp. M3.</title>
        <authorList>
            <person name="Srinivasan S."/>
        </authorList>
    </citation>
    <scope>NUCLEOTIDE SEQUENCE [LARGE SCALE GENOMIC DNA]</scope>
    <source>
        <strain evidence="2 3">M3</strain>
    </source>
</reference>
<feature type="region of interest" description="Disordered" evidence="1">
    <location>
        <begin position="1"/>
        <end position="89"/>
    </location>
</feature>
<evidence type="ECO:0000313" key="2">
    <source>
        <dbReference type="EMBL" id="KAA9339166.1"/>
    </source>
</evidence>
<gene>
    <name evidence="2" type="ORF">F0P96_00600</name>
</gene>
<feature type="compositionally biased region" description="Basic and acidic residues" evidence="1">
    <location>
        <begin position="21"/>
        <end position="38"/>
    </location>
</feature>